<sequence length="291" mass="32313" precursor="true">MRLFLTVVATVMLPVSCLLANEASSDKTLSVVSYNIRYASPRDGEDVWPNRKDAVGKFLSDHDVIGLQEATYPQIKNLVKRLPDHDWYGLGRDDGKEGGEAAPIFYRRDRLTVESKGTIWLCETPDEVGKKGWDAALPRTMTWLLLNETATGRKLIVANTHFDHRGSKARHESGKLIRKFLANQHGQYPVVLLGDFNCLADSAPYQAITSGNQPLALKDARTQSKMPASGPESTWSGFKAIAAGRIIDHVFVHGDIDVLNHEVLDPKTESGRFASDHLPVRIRIQFQSPSP</sequence>
<evidence type="ECO:0000313" key="3">
    <source>
        <dbReference type="EMBL" id="QDT13278.1"/>
    </source>
</evidence>
<dbReference type="EMBL" id="CP036526">
    <property type="protein sequence ID" value="QDT13278.1"/>
    <property type="molecule type" value="Genomic_DNA"/>
</dbReference>
<dbReference type="Gene3D" id="3.60.10.10">
    <property type="entry name" value="Endonuclease/exonuclease/phosphatase"/>
    <property type="match status" value="1"/>
</dbReference>
<keyword evidence="3" id="KW-0378">Hydrolase</keyword>
<protein>
    <submittedName>
        <fullName evidence="3">Endonuclease/Exonuclease/phosphatase family protein</fullName>
    </submittedName>
</protein>
<dbReference type="InterPro" id="IPR005135">
    <property type="entry name" value="Endo/exonuclease/phosphatase"/>
</dbReference>
<feature type="domain" description="Endonuclease/exonuclease/phosphatase" evidence="2">
    <location>
        <begin position="33"/>
        <end position="277"/>
    </location>
</feature>
<dbReference type="Proteomes" id="UP000319817">
    <property type="component" value="Chromosome"/>
</dbReference>
<dbReference type="PANTHER" id="PTHR12121">
    <property type="entry name" value="CARBON CATABOLITE REPRESSOR PROTEIN 4"/>
    <property type="match status" value="1"/>
</dbReference>
<keyword evidence="3" id="KW-0255">Endonuclease</keyword>
<dbReference type="SUPFAM" id="SSF56219">
    <property type="entry name" value="DNase I-like"/>
    <property type="match status" value="1"/>
</dbReference>
<dbReference type="InterPro" id="IPR050410">
    <property type="entry name" value="CCR4/nocturin_mRNA_transcr"/>
</dbReference>
<evidence type="ECO:0000256" key="1">
    <source>
        <dbReference type="SAM" id="SignalP"/>
    </source>
</evidence>
<dbReference type="GO" id="GO:0004519">
    <property type="term" value="F:endonuclease activity"/>
    <property type="evidence" value="ECO:0007669"/>
    <property type="project" value="UniProtKB-KW"/>
</dbReference>
<reference evidence="3 4" key="1">
    <citation type="submission" date="2019-02" db="EMBL/GenBank/DDBJ databases">
        <title>Deep-cultivation of Planctomycetes and their phenomic and genomic characterization uncovers novel biology.</title>
        <authorList>
            <person name="Wiegand S."/>
            <person name="Jogler M."/>
            <person name="Boedeker C."/>
            <person name="Pinto D."/>
            <person name="Vollmers J."/>
            <person name="Rivas-Marin E."/>
            <person name="Kohn T."/>
            <person name="Peeters S.H."/>
            <person name="Heuer A."/>
            <person name="Rast P."/>
            <person name="Oberbeckmann S."/>
            <person name="Bunk B."/>
            <person name="Jeske O."/>
            <person name="Meyerdierks A."/>
            <person name="Storesund J.E."/>
            <person name="Kallscheuer N."/>
            <person name="Luecker S."/>
            <person name="Lage O.M."/>
            <person name="Pohl T."/>
            <person name="Merkel B.J."/>
            <person name="Hornburger P."/>
            <person name="Mueller R.-W."/>
            <person name="Bruemmer F."/>
            <person name="Labrenz M."/>
            <person name="Spormann A.M."/>
            <person name="Op den Camp H."/>
            <person name="Overmann J."/>
            <person name="Amann R."/>
            <person name="Jetten M.S.M."/>
            <person name="Mascher T."/>
            <person name="Medema M.H."/>
            <person name="Devos D.P."/>
            <person name="Kaster A.-K."/>
            <person name="Ovreas L."/>
            <person name="Rohde M."/>
            <person name="Galperin M.Y."/>
            <person name="Jogler C."/>
        </authorList>
    </citation>
    <scope>NUCLEOTIDE SEQUENCE [LARGE SCALE GENOMIC DNA]</scope>
    <source>
        <strain evidence="3 4">K23_9</strain>
    </source>
</reference>
<proteinExistence type="predicted"/>
<dbReference type="CDD" id="cd09083">
    <property type="entry name" value="EEP-1"/>
    <property type="match status" value="1"/>
</dbReference>
<evidence type="ECO:0000313" key="4">
    <source>
        <dbReference type="Proteomes" id="UP000319817"/>
    </source>
</evidence>
<gene>
    <name evidence="3" type="ORF">K239x_52960</name>
</gene>
<dbReference type="InterPro" id="IPR036691">
    <property type="entry name" value="Endo/exonu/phosph_ase_sf"/>
</dbReference>
<dbReference type="GO" id="GO:0000175">
    <property type="term" value="F:3'-5'-RNA exonuclease activity"/>
    <property type="evidence" value="ECO:0007669"/>
    <property type="project" value="TreeGrafter"/>
</dbReference>
<feature type="chain" id="PRO_5021872350" evidence="1">
    <location>
        <begin position="21"/>
        <end position="291"/>
    </location>
</feature>
<accession>A0A517P1N2</accession>
<name>A0A517P1N2_9BACT</name>
<organism evidence="3 4">
    <name type="scientific">Stieleria marina</name>
    <dbReference type="NCBI Taxonomy" id="1930275"/>
    <lineage>
        <taxon>Bacteria</taxon>
        <taxon>Pseudomonadati</taxon>
        <taxon>Planctomycetota</taxon>
        <taxon>Planctomycetia</taxon>
        <taxon>Pirellulales</taxon>
        <taxon>Pirellulaceae</taxon>
        <taxon>Stieleria</taxon>
    </lineage>
</organism>
<dbReference type="AlphaFoldDB" id="A0A517P1N2"/>
<keyword evidence="4" id="KW-1185">Reference proteome</keyword>
<evidence type="ECO:0000259" key="2">
    <source>
        <dbReference type="Pfam" id="PF03372"/>
    </source>
</evidence>
<keyword evidence="3" id="KW-0540">Nuclease</keyword>
<dbReference type="OrthoDB" id="9793162at2"/>
<keyword evidence="1" id="KW-0732">Signal</keyword>
<dbReference type="PANTHER" id="PTHR12121:SF36">
    <property type="entry name" value="ENDONUCLEASE_EXONUCLEASE_PHOSPHATASE DOMAIN-CONTAINING PROTEIN"/>
    <property type="match status" value="1"/>
</dbReference>
<feature type="signal peptide" evidence="1">
    <location>
        <begin position="1"/>
        <end position="20"/>
    </location>
</feature>
<keyword evidence="3" id="KW-0269">Exonuclease</keyword>
<dbReference type="Pfam" id="PF03372">
    <property type="entry name" value="Exo_endo_phos"/>
    <property type="match status" value="1"/>
</dbReference>
<dbReference type="RefSeq" id="WP_145421038.1">
    <property type="nucleotide sequence ID" value="NZ_CP036526.1"/>
</dbReference>